<dbReference type="Proteomes" id="UP000250079">
    <property type="component" value="Chromosome"/>
</dbReference>
<organism evidence="2 3">
    <name type="scientific">Granulosicoccus antarcticus IMCC3135</name>
    <dbReference type="NCBI Taxonomy" id="1192854"/>
    <lineage>
        <taxon>Bacteria</taxon>
        <taxon>Pseudomonadati</taxon>
        <taxon>Pseudomonadota</taxon>
        <taxon>Gammaproteobacteria</taxon>
        <taxon>Chromatiales</taxon>
        <taxon>Granulosicoccaceae</taxon>
        <taxon>Granulosicoccus</taxon>
    </lineage>
</organism>
<dbReference type="PANTHER" id="PTHR19328:SF55">
    <property type="entry name" value="BLR6566 PROTEIN"/>
    <property type="match status" value="1"/>
</dbReference>
<feature type="domain" description="Pyrroloquinoline quinone-dependent pyranose dehydrogenase beta-propeller" evidence="1">
    <location>
        <begin position="171"/>
        <end position="457"/>
    </location>
</feature>
<dbReference type="InterPro" id="IPR054539">
    <property type="entry name" value="Beta-prop_PDH"/>
</dbReference>
<evidence type="ECO:0000313" key="3">
    <source>
        <dbReference type="Proteomes" id="UP000250079"/>
    </source>
</evidence>
<dbReference type="Pfam" id="PF22807">
    <property type="entry name" value="TrAA12"/>
    <property type="match status" value="1"/>
</dbReference>
<accession>A0A2Z2P1K7</accession>
<name>A0A2Z2P1K7_9GAMM</name>
<protein>
    <recommendedName>
        <fullName evidence="1">Pyrroloquinoline quinone-dependent pyranose dehydrogenase beta-propeller domain-containing protein</fullName>
    </recommendedName>
</protein>
<sequence length="461" mass="49704">MCTSQLHGAFGESTSLAFNPIWRIIITTGSTNLFSRLVAMIGATAILFRRWGVNNDTPATGSNPDIPQAKPQGIPTLKMPTAKGWEPGHVPTAAPGLTVNAFATDLIHPRWIHVLPNNDVLVAEALQETGPVKTAFDYAMVSTMKRAAAIGVSANRITLFRDSNGDGVGDIRNVFLDKQRQPFGMASLGDKFYVGNTDGIVVFPYEEGATRITGEGRKLVDFKPGGHWTRSLLPNSDGTKLYAGVGSMTNIADKGMQEEEGRAAIYELDLESGNSRVFASGLRNPVGMAWEPTTQTLWTVVNERDGLGDEVPPDYLTSVQEGGFYGWPYCYWGKTVDDRVPQDAAMVATAIRPDYALGGHTASLGLCWMPAGTLSGFDEDGMVIGQHGSWNRSTLSGYRVVFVPFHDGKPSGPPRDILSDFLAPDEKYSYGRPVGVTIGPDNCLLVADDVGNVIWRVSGAS</sequence>
<reference evidence="2 3" key="1">
    <citation type="submission" date="2016-12" db="EMBL/GenBank/DDBJ databases">
        <authorList>
            <person name="Song W.-J."/>
            <person name="Kurnit D.M."/>
        </authorList>
    </citation>
    <scope>NUCLEOTIDE SEQUENCE [LARGE SCALE GENOMIC DNA]</scope>
    <source>
        <strain evidence="2 3">IMCC3135</strain>
    </source>
</reference>
<dbReference type="KEGG" id="gai:IMCC3135_30245"/>
<dbReference type="PANTHER" id="PTHR19328">
    <property type="entry name" value="HEDGEHOG-INTERACTING PROTEIN"/>
    <property type="match status" value="1"/>
</dbReference>
<proteinExistence type="predicted"/>
<dbReference type="EMBL" id="CP018632">
    <property type="protein sequence ID" value="ASJ76098.1"/>
    <property type="molecule type" value="Genomic_DNA"/>
</dbReference>
<keyword evidence="3" id="KW-1185">Reference proteome</keyword>
<gene>
    <name evidence="2" type="ORF">IMCC3135_30245</name>
</gene>
<evidence type="ECO:0000259" key="1">
    <source>
        <dbReference type="Pfam" id="PF22807"/>
    </source>
</evidence>
<dbReference type="OrthoDB" id="9770043at2"/>
<evidence type="ECO:0000313" key="2">
    <source>
        <dbReference type="EMBL" id="ASJ76098.1"/>
    </source>
</evidence>
<dbReference type="Gene3D" id="2.120.10.30">
    <property type="entry name" value="TolB, C-terminal domain"/>
    <property type="match status" value="1"/>
</dbReference>
<dbReference type="SUPFAM" id="SSF50952">
    <property type="entry name" value="Soluble quinoprotein glucose dehydrogenase"/>
    <property type="match status" value="1"/>
</dbReference>
<dbReference type="InterPro" id="IPR011042">
    <property type="entry name" value="6-blade_b-propeller_TolB-like"/>
</dbReference>
<dbReference type="AlphaFoldDB" id="A0A2Z2P1K7"/>
<dbReference type="RefSeq" id="WP_088920914.1">
    <property type="nucleotide sequence ID" value="NZ_CP018632.1"/>
</dbReference>
<dbReference type="InterPro" id="IPR011041">
    <property type="entry name" value="Quinoprot_gluc/sorb_DH_b-prop"/>
</dbReference>